<evidence type="ECO:0000313" key="3">
    <source>
        <dbReference type="Proteomes" id="UP000564378"/>
    </source>
</evidence>
<dbReference type="EMBL" id="JACJVJ010000002">
    <property type="protein sequence ID" value="MBC2778335.1"/>
    <property type="molecule type" value="Genomic_DNA"/>
</dbReference>
<keyword evidence="3" id="KW-1185">Reference proteome</keyword>
<proteinExistence type="predicted"/>
<protein>
    <submittedName>
        <fullName evidence="2">DUF4287 domain-containing protein</fullName>
    </submittedName>
</protein>
<dbReference type="Pfam" id="PF14117">
    <property type="entry name" value="DUF4287"/>
    <property type="match status" value="1"/>
</dbReference>
<organism evidence="2 3">
    <name type="scientific">Parasphingopyxis marina</name>
    <dbReference type="NCBI Taxonomy" id="2761622"/>
    <lineage>
        <taxon>Bacteria</taxon>
        <taxon>Pseudomonadati</taxon>
        <taxon>Pseudomonadota</taxon>
        <taxon>Alphaproteobacteria</taxon>
        <taxon>Sphingomonadales</taxon>
        <taxon>Sphingomonadaceae</taxon>
        <taxon>Parasphingopyxis</taxon>
    </lineage>
</organism>
<comment type="caution">
    <text evidence="2">The sequence shown here is derived from an EMBL/GenBank/DDBJ whole genome shotgun (WGS) entry which is preliminary data.</text>
</comment>
<reference evidence="2 3" key="1">
    <citation type="submission" date="2020-08" db="EMBL/GenBank/DDBJ databases">
        <title>Draft genome sequence of Parasphingopyxis sp. GrpM-11.</title>
        <authorList>
            <person name="Oh J."/>
            <person name="Roh D.-H."/>
        </authorList>
    </citation>
    <scope>NUCLEOTIDE SEQUENCE [LARGE SCALE GENOMIC DNA]</scope>
    <source>
        <strain evidence="2 3">GrpM-11</strain>
    </source>
</reference>
<dbReference type="InterPro" id="IPR025629">
    <property type="entry name" value="DUF4287"/>
</dbReference>
<dbReference type="InterPro" id="IPR043714">
    <property type="entry name" value="DUF5655"/>
</dbReference>
<evidence type="ECO:0000259" key="1">
    <source>
        <dbReference type="Pfam" id="PF18899"/>
    </source>
</evidence>
<feature type="domain" description="DUF5655" evidence="1">
    <location>
        <begin position="77"/>
        <end position="182"/>
    </location>
</feature>
<sequence length="185" mass="19596">MATPEEMAASMIANMPEKTGKPLDAWLGIVAKAGVEKHGAIVKMLKTEHGMSHGFANLVAHKALEAGGATQAGDLVAAQYAGDKAALRPIYDAIVKAVQSFGADAELAPKKTYVSLRRSKQFGLVQPSTKTRVDLGLNLKGVEPSGRLEASGSFNAMVSHRVRLERPGDVDGEVKGWLKDAYGRA</sequence>
<gene>
    <name evidence="2" type="ORF">H6P80_11970</name>
</gene>
<name>A0A842HZN1_9SPHN</name>
<dbReference type="Pfam" id="PF18899">
    <property type="entry name" value="DUF5655"/>
    <property type="match status" value="1"/>
</dbReference>
<evidence type="ECO:0000313" key="2">
    <source>
        <dbReference type="EMBL" id="MBC2778335.1"/>
    </source>
</evidence>
<accession>A0A842HZN1</accession>
<dbReference type="AlphaFoldDB" id="A0A842HZN1"/>
<dbReference type="Proteomes" id="UP000564378">
    <property type="component" value="Unassembled WGS sequence"/>
</dbReference>
<dbReference type="RefSeq" id="WP_185801599.1">
    <property type="nucleotide sequence ID" value="NZ_JACJVJ010000002.1"/>
</dbReference>